<dbReference type="Proteomes" id="UP000184396">
    <property type="component" value="Unassembled WGS sequence"/>
</dbReference>
<proteinExistence type="predicted"/>
<keyword evidence="3" id="KW-1185">Reference proteome</keyword>
<protein>
    <submittedName>
        <fullName evidence="2">Uncharacterized protein</fullName>
    </submittedName>
</protein>
<dbReference type="OrthoDB" id="1446823at2"/>
<reference evidence="2 3" key="1">
    <citation type="submission" date="2016-11" db="EMBL/GenBank/DDBJ databases">
        <authorList>
            <person name="Jaros S."/>
            <person name="Januszkiewicz K."/>
            <person name="Wedrychowicz H."/>
        </authorList>
    </citation>
    <scope>NUCLEOTIDE SEQUENCE [LARGE SCALE GENOMIC DNA]</scope>
    <source>
        <strain evidence="2 3">CGMCC 1.12213</strain>
    </source>
</reference>
<dbReference type="RefSeq" id="WP_019387487.1">
    <property type="nucleotide sequence ID" value="NZ_ALIH01000006.1"/>
</dbReference>
<feature type="chain" id="PRO_5009916156" evidence="1">
    <location>
        <begin position="18"/>
        <end position="123"/>
    </location>
</feature>
<evidence type="ECO:0000313" key="2">
    <source>
        <dbReference type="EMBL" id="SHI51307.1"/>
    </source>
</evidence>
<evidence type="ECO:0000256" key="1">
    <source>
        <dbReference type="SAM" id="SignalP"/>
    </source>
</evidence>
<accession>A0A1M6BRK4</accession>
<dbReference type="eggNOG" id="ENOG5032ZBW">
    <property type="taxonomic scope" value="Bacteria"/>
</dbReference>
<name>A0A1M6BRK4_9FLAO</name>
<evidence type="ECO:0000313" key="3">
    <source>
        <dbReference type="Proteomes" id="UP000184396"/>
    </source>
</evidence>
<dbReference type="AlphaFoldDB" id="A0A1M6BRK4"/>
<feature type="signal peptide" evidence="1">
    <location>
        <begin position="1"/>
        <end position="17"/>
    </location>
</feature>
<keyword evidence="1" id="KW-0732">Signal</keyword>
<organism evidence="2 3">
    <name type="scientific">Algibacter luteus</name>
    <dbReference type="NCBI Taxonomy" id="1178825"/>
    <lineage>
        <taxon>Bacteria</taxon>
        <taxon>Pseudomonadati</taxon>
        <taxon>Bacteroidota</taxon>
        <taxon>Flavobacteriia</taxon>
        <taxon>Flavobacteriales</taxon>
        <taxon>Flavobacteriaceae</taxon>
        <taxon>Algibacter</taxon>
    </lineage>
</organism>
<dbReference type="EMBL" id="FQYK01000002">
    <property type="protein sequence ID" value="SHI51307.1"/>
    <property type="molecule type" value="Genomic_DNA"/>
</dbReference>
<gene>
    <name evidence="2" type="ORF">SAMN05216261_0867</name>
</gene>
<sequence>MKNLLFLLIFVCGVSFASTSPTPVVNNNDPKVGDVLKITTPKHVAFNHIEFPKLNFIVKRGGLPNYKSVYGELVIVKKVTNEDGSIHVLLERKDGKKFFGFLKQVSANYTESIEAGEIVRVEK</sequence>
<dbReference type="STRING" id="1178825.SAMN05216261_0867"/>